<dbReference type="AlphaFoldDB" id="A0A9N8Z356"/>
<name>A0A9N8Z356_9GLOM</name>
<proteinExistence type="predicted"/>
<dbReference type="Proteomes" id="UP000789405">
    <property type="component" value="Unassembled WGS sequence"/>
</dbReference>
<evidence type="ECO:0000256" key="2">
    <source>
        <dbReference type="SAM" id="SignalP"/>
    </source>
</evidence>
<evidence type="ECO:0000313" key="3">
    <source>
        <dbReference type="EMBL" id="CAG8468803.1"/>
    </source>
</evidence>
<sequence>MKPIYAFVLLLTVLSTIAFFVDATVFKRHWDDNDYGDDFGNDFDNDYDDGRYYGGWNRPHIDDESYSHDQSSSYNKDSSEKYKKFSYDD</sequence>
<gene>
    <name evidence="3" type="ORF">DERYTH_LOCUS1355</name>
</gene>
<feature type="signal peptide" evidence="2">
    <location>
        <begin position="1"/>
        <end position="23"/>
    </location>
</feature>
<evidence type="ECO:0000313" key="4">
    <source>
        <dbReference type="Proteomes" id="UP000789405"/>
    </source>
</evidence>
<organism evidence="3 4">
    <name type="scientific">Dentiscutata erythropus</name>
    <dbReference type="NCBI Taxonomy" id="1348616"/>
    <lineage>
        <taxon>Eukaryota</taxon>
        <taxon>Fungi</taxon>
        <taxon>Fungi incertae sedis</taxon>
        <taxon>Mucoromycota</taxon>
        <taxon>Glomeromycotina</taxon>
        <taxon>Glomeromycetes</taxon>
        <taxon>Diversisporales</taxon>
        <taxon>Gigasporaceae</taxon>
        <taxon>Dentiscutata</taxon>
    </lineage>
</organism>
<keyword evidence="4" id="KW-1185">Reference proteome</keyword>
<dbReference type="EMBL" id="CAJVPY010000373">
    <property type="protein sequence ID" value="CAG8468803.1"/>
    <property type="molecule type" value="Genomic_DNA"/>
</dbReference>
<accession>A0A9N8Z356</accession>
<feature type="chain" id="PRO_5040306429" evidence="2">
    <location>
        <begin position="24"/>
        <end position="89"/>
    </location>
</feature>
<keyword evidence="2" id="KW-0732">Signal</keyword>
<comment type="caution">
    <text evidence="3">The sequence shown here is derived from an EMBL/GenBank/DDBJ whole genome shotgun (WGS) entry which is preliminary data.</text>
</comment>
<feature type="region of interest" description="Disordered" evidence="1">
    <location>
        <begin position="58"/>
        <end position="89"/>
    </location>
</feature>
<evidence type="ECO:0000256" key="1">
    <source>
        <dbReference type="SAM" id="MobiDB-lite"/>
    </source>
</evidence>
<reference evidence="3" key="1">
    <citation type="submission" date="2021-06" db="EMBL/GenBank/DDBJ databases">
        <authorList>
            <person name="Kallberg Y."/>
            <person name="Tangrot J."/>
            <person name="Rosling A."/>
        </authorList>
    </citation>
    <scope>NUCLEOTIDE SEQUENCE</scope>
    <source>
        <strain evidence="3">MA453B</strain>
    </source>
</reference>
<protein>
    <submittedName>
        <fullName evidence="3">28301_t:CDS:1</fullName>
    </submittedName>
</protein>
<feature type="compositionally biased region" description="Basic and acidic residues" evidence="1">
    <location>
        <begin position="77"/>
        <end position="89"/>
    </location>
</feature>
<dbReference type="OrthoDB" id="2401117at2759"/>